<accession>A0ACC2LYG1</accession>
<evidence type="ECO:0000313" key="1">
    <source>
        <dbReference type="EMBL" id="KAJ8638430.1"/>
    </source>
</evidence>
<dbReference type="EMBL" id="CM056811">
    <property type="protein sequence ID" value="KAJ8638430.1"/>
    <property type="molecule type" value="Genomic_DNA"/>
</dbReference>
<proteinExistence type="predicted"/>
<sequence>MGLVGIQDVITPQPTRLPTLINIRSPITKRRSFSSPKLSFEERGKTKDESEILGLGFQKSNTEYYGNANWIIGIVPEEDIYLSRNRVYWPELDEKWWILRSCLTPNFGYKEALDTENRELGRKTGLG</sequence>
<organism evidence="1 2">
    <name type="scientific">Persea americana</name>
    <name type="common">Avocado</name>
    <dbReference type="NCBI Taxonomy" id="3435"/>
    <lineage>
        <taxon>Eukaryota</taxon>
        <taxon>Viridiplantae</taxon>
        <taxon>Streptophyta</taxon>
        <taxon>Embryophyta</taxon>
        <taxon>Tracheophyta</taxon>
        <taxon>Spermatophyta</taxon>
        <taxon>Magnoliopsida</taxon>
        <taxon>Magnoliidae</taxon>
        <taxon>Laurales</taxon>
        <taxon>Lauraceae</taxon>
        <taxon>Persea</taxon>
    </lineage>
</organism>
<comment type="caution">
    <text evidence="1">The sequence shown here is derived from an EMBL/GenBank/DDBJ whole genome shotgun (WGS) entry which is preliminary data.</text>
</comment>
<dbReference type="Proteomes" id="UP001234297">
    <property type="component" value="Chromosome 3"/>
</dbReference>
<reference evidence="1 2" key="1">
    <citation type="journal article" date="2022" name="Hortic Res">
        <title>A haplotype resolved chromosomal level avocado genome allows analysis of novel avocado genes.</title>
        <authorList>
            <person name="Nath O."/>
            <person name="Fletcher S.J."/>
            <person name="Hayward A."/>
            <person name="Shaw L.M."/>
            <person name="Masouleh A.K."/>
            <person name="Furtado A."/>
            <person name="Henry R.J."/>
            <person name="Mitter N."/>
        </authorList>
    </citation>
    <scope>NUCLEOTIDE SEQUENCE [LARGE SCALE GENOMIC DNA]</scope>
    <source>
        <strain evidence="2">cv. Hass</strain>
    </source>
</reference>
<keyword evidence="2" id="KW-1185">Reference proteome</keyword>
<name>A0ACC2LYG1_PERAE</name>
<protein>
    <submittedName>
        <fullName evidence="1">Uncharacterized protein</fullName>
    </submittedName>
</protein>
<evidence type="ECO:0000313" key="2">
    <source>
        <dbReference type="Proteomes" id="UP001234297"/>
    </source>
</evidence>
<gene>
    <name evidence="1" type="ORF">MRB53_012697</name>
</gene>